<dbReference type="Pfam" id="PF13531">
    <property type="entry name" value="SBP_bac_11"/>
    <property type="match status" value="1"/>
</dbReference>
<dbReference type="PANTHER" id="PTHR30632:SF11">
    <property type="entry name" value="BLR4797 PROTEIN"/>
    <property type="match status" value="1"/>
</dbReference>
<proteinExistence type="predicted"/>
<dbReference type="Gene3D" id="3.40.190.10">
    <property type="entry name" value="Periplasmic binding protein-like II"/>
    <property type="match status" value="2"/>
</dbReference>
<evidence type="ECO:0000313" key="1">
    <source>
        <dbReference type="EMBL" id="RDU95871.1"/>
    </source>
</evidence>
<organism evidence="1 2">
    <name type="scientific">Trinickia dinghuensis</name>
    <dbReference type="NCBI Taxonomy" id="2291023"/>
    <lineage>
        <taxon>Bacteria</taxon>
        <taxon>Pseudomonadati</taxon>
        <taxon>Pseudomonadota</taxon>
        <taxon>Betaproteobacteria</taxon>
        <taxon>Burkholderiales</taxon>
        <taxon>Burkholderiaceae</taxon>
        <taxon>Trinickia</taxon>
    </lineage>
</organism>
<dbReference type="SUPFAM" id="SSF53850">
    <property type="entry name" value="Periplasmic binding protein-like II"/>
    <property type="match status" value="1"/>
</dbReference>
<evidence type="ECO:0000313" key="2">
    <source>
        <dbReference type="Proteomes" id="UP000256838"/>
    </source>
</evidence>
<dbReference type="OrthoDB" id="8216219at2"/>
<dbReference type="EMBL" id="QRGA01000017">
    <property type="protein sequence ID" value="RDU95871.1"/>
    <property type="molecule type" value="Genomic_DNA"/>
</dbReference>
<reference evidence="1 2" key="1">
    <citation type="submission" date="2018-08" db="EMBL/GenBank/DDBJ databases">
        <title>Paraburkholderia sp. DHOM06 isolated from forest soil.</title>
        <authorList>
            <person name="Gao Z.-H."/>
            <person name="Qiu L.-H."/>
        </authorList>
    </citation>
    <scope>NUCLEOTIDE SEQUENCE [LARGE SCALE GENOMIC DNA]</scope>
    <source>
        <strain evidence="1 2">DHOM06</strain>
    </source>
</reference>
<accession>A0A3D8JU10</accession>
<sequence>MTVDPFAIGPLAGISSMATRQVLAELADEYERHSSRRVRIESVGGVDAVRRILEGEPFDVVVLAADAIERLASAGCVDPGSRTDLARSGIAVAVRAGAPHPEIGSQAALREALLTARSIGYSTGPSGVHLLSLFGHLGIAEALAPRAVQAPSGVAVGTLVARGEVELGFQQLSELIHLPGIDVVGPLPPGAQQITVFSAAVCAGSARSADAKDWLTFLASLGAGPVIRRNGMEPVNS</sequence>
<dbReference type="AlphaFoldDB" id="A0A3D8JU10"/>
<dbReference type="RefSeq" id="WP_115536648.1">
    <property type="nucleotide sequence ID" value="NZ_QRGA01000017.1"/>
</dbReference>
<dbReference type="GO" id="GO:0030973">
    <property type="term" value="F:molybdate ion binding"/>
    <property type="evidence" value="ECO:0007669"/>
    <property type="project" value="TreeGrafter"/>
</dbReference>
<dbReference type="PANTHER" id="PTHR30632">
    <property type="entry name" value="MOLYBDATE-BINDING PERIPLASMIC PROTEIN"/>
    <property type="match status" value="1"/>
</dbReference>
<dbReference type="InterPro" id="IPR050682">
    <property type="entry name" value="ModA/WtpA"/>
</dbReference>
<keyword evidence="2" id="KW-1185">Reference proteome</keyword>
<protein>
    <submittedName>
        <fullName evidence="1">ABC transporter substrate-binding protein</fullName>
    </submittedName>
</protein>
<gene>
    <name evidence="1" type="ORF">DWV00_26855</name>
</gene>
<comment type="caution">
    <text evidence="1">The sequence shown here is derived from an EMBL/GenBank/DDBJ whole genome shotgun (WGS) entry which is preliminary data.</text>
</comment>
<dbReference type="Proteomes" id="UP000256838">
    <property type="component" value="Unassembled WGS sequence"/>
</dbReference>
<dbReference type="GO" id="GO:0015689">
    <property type="term" value="P:molybdate ion transport"/>
    <property type="evidence" value="ECO:0007669"/>
    <property type="project" value="TreeGrafter"/>
</dbReference>
<name>A0A3D8JU10_9BURK</name>